<feature type="compositionally biased region" description="Basic and acidic residues" evidence="2">
    <location>
        <begin position="192"/>
        <end position="203"/>
    </location>
</feature>
<dbReference type="Proteomes" id="UP001497644">
    <property type="component" value="Chromosome 3"/>
</dbReference>
<evidence type="ECO:0000256" key="3">
    <source>
        <dbReference type="SAM" id="SignalP"/>
    </source>
</evidence>
<evidence type="ECO:0000256" key="1">
    <source>
        <dbReference type="SAM" id="Coils"/>
    </source>
</evidence>
<protein>
    <submittedName>
        <fullName evidence="4">Uncharacterized protein</fullName>
    </submittedName>
</protein>
<keyword evidence="3" id="KW-0732">Signal</keyword>
<keyword evidence="1" id="KW-0175">Coiled coil</keyword>
<feature type="coiled-coil region" evidence="1">
    <location>
        <begin position="111"/>
        <end position="138"/>
    </location>
</feature>
<feature type="region of interest" description="Disordered" evidence="2">
    <location>
        <begin position="182"/>
        <end position="217"/>
    </location>
</feature>
<feature type="chain" id="PRO_5043965667" evidence="3">
    <location>
        <begin position="26"/>
        <end position="217"/>
    </location>
</feature>
<proteinExistence type="predicted"/>
<keyword evidence="5" id="KW-1185">Reference proteome</keyword>
<gene>
    <name evidence="4" type="ORF">LPLAT_LOCUS7308</name>
</gene>
<dbReference type="AlphaFoldDB" id="A0AAV2NNZ4"/>
<organism evidence="4 5">
    <name type="scientific">Lasius platythorax</name>
    <dbReference type="NCBI Taxonomy" id="488582"/>
    <lineage>
        <taxon>Eukaryota</taxon>
        <taxon>Metazoa</taxon>
        <taxon>Ecdysozoa</taxon>
        <taxon>Arthropoda</taxon>
        <taxon>Hexapoda</taxon>
        <taxon>Insecta</taxon>
        <taxon>Pterygota</taxon>
        <taxon>Neoptera</taxon>
        <taxon>Endopterygota</taxon>
        <taxon>Hymenoptera</taxon>
        <taxon>Apocrita</taxon>
        <taxon>Aculeata</taxon>
        <taxon>Formicoidea</taxon>
        <taxon>Formicidae</taxon>
        <taxon>Formicinae</taxon>
        <taxon>Lasius</taxon>
        <taxon>Lasius</taxon>
    </lineage>
</organism>
<name>A0AAV2NNZ4_9HYME</name>
<evidence type="ECO:0000313" key="4">
    <source>
        <dbReference type="EMBL" id="CAL1681207.1"/>
    </source>
</evidence>
<reference evidence="4" key="1">
    <citation type="submission" date="2024-04" db="EMBL/GenBank/DDBJ databases">
        <authorList>
            <consortium name="Molecular Ecology Group"/>
        </authorList>
    </citation>
    <scope>NUCLEOTIDE SEQUENCE</scope>
</reference>
<dbReference type="EMBL" id="OZ034826">
    <property type="protein sequence ID" value="CAL1681207.1"/>
    <property type="molecule type" value="Genomic_DNA"/>
</dbReference>
<feature type="signal peptide" evidence="3">
    <location>
        <begin position="1"/>
        <end position="25"/>
    </location>
</feature>
<evidence type="ECO:0000313" key="5">
    <source>
        <dbReference type="Proteomes" id="UP001497644"/>
    </source>
</evidence>
<sequence>MKTAIVRLSLSLLSTALFFYQNATSLIIPEEVPTILSLIYSNIPPIKKGTDSRLGVGFRLGEHADFQILVELGPQTETDPIGASDNAKKREVMFHAAMRGELGSLAQQVAKYQMERRIQKEMDKLKAMETKFKKIQTENKQDDQDNISNNWLTKWRKEISQSLEDNIPLNSAQNKNGKIIQQRIGKLPAKPNIREDKLEELTKLHKPQNMDNKETSP</sequence>
<accession>A0AAV2NNZ4</accession>
<evidence type="ECO:0000256" key="2">
    <source>
        <dbReference type="SAM" id="MobiDB-lite"/>
    </source>
</evidence>